<protein>
    <submittedName>
        <fullName evidence="1">DUF3606 domain-containing protein</fullName>
    </submittedName>
</protein>
<evidence type="ECO:0000313" key="1">
    <source>
        <dbReference type="EMBL" id="MBS7231518.1"/>
    </source>
</evidence>
<evidence type="ECO:0000313" key="2">
    <source>
        <dbReference type="Proteomes" id="UP000722625"/>
    </source>
</evidence>
<reference evidence="1 2" key="1">
    <citation type="journal article" date="2018" name="Int. J. Syst. Evol. Microbiol.">
        <title>Flavobacterium chryseum sp. nov. and Flavobacterium psychroterrae sp. nov., novel environmental bacteria isolated from Antarctica.</title>
        <authorList>
            <person name="Kralova S."/>
            <person name="Svec P."/>
            <person name="Busse H.J."/>
            <person name="Stankova E."/>
            <person name="Vaczi P."/>
            <person name="Sedlacek I."/>
        </authorList>
    </citation>
    <scope>NUCLEOTIDE SEQUENCE [LARGE SCALE GENOMIC DNA]</scope>
    <source>
        <strain evidence="1 2">CCM 8827</strain>
    </source>
</reference>
<comment type="caution">
    <text evidence="1">The sequence shown here is derived from an EMBL/GenBank/DDBJ whole genome shotgun (WGS) entry which is preliminary data.</text>
</comment>
<gene>
    <name evidence="1" type="ORF">KHA90_10835</name>
</gene>
<organism evidence="1 2">
    <name type="scientific">Flavobacterium psychroterrae</name>
    <dbReference type="NCBI Taxonomy" id="2133767"/>
    <lineage>
        <taxon>Bacteria</taxon>
        <taxon>Pseudomonadati</taxon>
        <taxon>Bacteroidota</taxon>
        <taxon>Flavobacteriia</taxon>
        <taxon>Flavobacteriales</taxon>
        <taxon>Flavobacteriaceae</taxon>
        <taxon>Flavobacterium</taxon>
    </lineage>
</organism>
<proteinExistence type="predicted"/>
<name>A0ABS5PC87_9FLAO</name>
<dbReference type="RefSeq" id="WP_213299163.1">
    <property type="nucleotide sequence ID" value="NZ_JAGYVZ010000009.1"/>
</dbReference>
<dbReference type="Proteomes" id="UP000722625">
    <property type="component" value="Unassembled WGS sequence"/>
</dbReference>
<keyword evidence="2" id="KW-1185">Reference proteome</keyword>
<dbReference type="Pfam" id="PF12244">
    <property type="entry name" value="DUF3606"/>
    <property type="match status" value="1"/>
</dbReference>
<dbReference type="InterPro" id="IPR022037">
    <property type="entry name" value="DUF3606"/>
</dbReference>
<sequence length="59" mass="6667">MSDDLNKKGSQDRSRININEDHEVTYWTKKFGVTKKQLEDAVKKAGSTSADAVEKVLKQ</sequence>
<accession>A0ABS5PC87</accession>
<dbReference type="EMBL" id="JAGYVZ010000009">
    <property type="protein sequence ID" value="MBS7231518.1"/>
    <property type="molecule type" value="Genomic_DNA"/>
</dbReference>